<dbReference type="InterPro" id="IPR011531">
    <property type="entry name" value="HCO3_transpt-like_TM_dom"/>
</dbReference>
<evidence type="ECO:0000313" key="7">
    <source>
        <dbReference type="EMBL" id="KAL1305883.1"/>
    </source>
</evidence>
<keyword evidence="3 5" id="KW-1133">Transmembrane helix</keyword>
<keyword evidence="4 5" id="KW-0472">Membrane</keyword>
<evidence type="ECO:0000256" key="1">
    <source>
        <dbReference type="ARBA" id="ARBA00004141"/>
    </source>
</evidence>
<keyword evidence="8" id="KW-1185">Reference proteome</keyword>
<dbReference type="Proteomes" id="UP001562354">
    <property type="component" value="Unassembled WGS sequence"/>
</dbReference>
<evidence type="ECO:0000259" key="6">
    <source>
        <dbReference type="Pfam" id="PF00955"/>
    </source>
</evidence>
<gene>
    <name evidence="7" type="ORF">AAFC00_004030</name>
</gene>
<protein>
    <recommendedName>
        <fullName evidence="6">Bicarbonate transporter-like transmembrane domain-containing protein</fullName>
    </recommendedName>
</protein>
<dbReference type="PANTHER" id="PTHR11453:SF82">
    <property type="entry name" value="BORON TRANSPORTER 1"/>
    <property type="match status" value="1"/>
</dbReference>
<evidence type="ECO:0000256" key="4">
    <source>
        <dbReference type="ARBA" id="ARBA00023136"/>
    </source>
</evidence>
<evidence type="ECO:0000256" key="2">
    <source>
        <dbReference type="ARBA" id="ARBA00022692"/>
    </source>
</evidence>
<dbReference type="InterPro" id="IPR003020">
    <property type="entry name" value="HCO3_transpt_euk"/>
</dbReference>
<dbReference type="RefSeq" id="XP_069202156.1">
    <property type="nucleotide sequence ID" value="XM_069343601.1"/>
</dbReference>
<comment type="subcellular location">
    <subcellularLocation>
        <location evidence="1">Membrane</location>
        <topology evidence="1">Multi-pass membrane protein</topology>
    </subcellularLocation>
</comment>
<evidence type="ECO:0000256" key="3">
    <source>
        <dbReference type="ARBA" id="ARBA00022989"/>
    </source>
</evidence>
<keyword evidence="2 5" id="KW-0812">Transmembrane</keyword>
<name>A0ABR3PIA6_9PEZI</name>
<dbReference type="PANTHER" id="PTHR11453">
    <property type="entry name" value="ANION EXCHANGE PROTEIN"/>
    <property type="match status" value="1"/>
</dbReference>
<proteinExistence type="predicted"/>
<reference evidence="7 8" key="1">
    <citation type="submission" date="2024-07" db="EMBL/GenBank/DDBJ databases">
        <title>Draft sequence of the Neodothiora populina.</title>
        <authorList>
            <person name="Drown D.D."/>
            <person name="Schuette U.S."/>
            <person name="Buechlein A.B."/>
            <person name="Rusch D.R."/>
            <person name="Winton L.W."/>
            <person name="Adams G.A."/>
        </authorList>
    </citation>
    <scope>NUCLEOTIDE SEQUENCE [LARGE SCALE GENOMIC DNA]</scope>
    <source>
        <strain evidence="7 8">CPC 39397</strain>
    </source>
</reference>
<feature type="domain" description="Bicarbonate transporter-like transmembrane" evidence="6">
    <location>
        <begin position="2"/>
        <end position="111"/>
    </location>
</feature>
<dbReference type="GeneID" id="95977730"/>
<dbReference type="EMBL" id="JBFMKM010000005">
    <property type="protein sequence ID" value="KAL1305883.1"/>
    <property type="molecule type" value="Genomic_DNA"/>
</dbReference>
<evidence type="ECO:0000256" key="5">
    <source>
        <dbReference type="SAM" id="Phobius"/>
    </source>
</evidence>
<sequence length="178" mass="20004">MHVLGLTPTSVLAGLFMFMGEQSLSVNPILYRTFHMLTPPSELPKLPKTVASYWPIHAYTLTQIVLTAGVFIVTLTVAGPAFPVIIILLVPVRLFVLNKIWNRETLRYVDSWACRDGTPEGTEDEKMMEKARLEHVHSTAYTDETRVPMDEENAIDAIGISHDNDVQLTVEHGMSEKR</sequence>
<organism evidence="7 8">
    <name type="scientific">Neodothiora populina</name>
    <dbReference type="NCBI Taxonomy" id="2781224"/>
    <lineage>
        <taxon>Eukaryota</taxon>
        <taxon>Fungi</taxon>
        <taxon>Dikarya</taxon>
        <taxon>Ascomycota</taxon>
        <taxon>Pezizomycotina</taxon>
        <taxon>Dothideomycetes</taxon>
        <taxon>Dothideomycetidae</taxon>
        <taxon>Dothideales</taxon>
        <taxon>Dothioraceae</taxon>
        <taxon>Neodothiora</taxon>
    </lineage>
</organism>
<dbReference type="Pfam" id="PF00955">
    <property type="entry name" value="HCO3_cotransp"/>
    <property type="match status" value="1"/>
</dbReference>
<comment type="caution">
    <text evidence="7">The sequence shown here is derived from an EMBL/GenBank/DDBJ whole genome shotgun (WGS) entry which is preliminary data.</text>
</comment>
<accession>A0ABR3PIA6</accession>
<feature type="transmembrane region" description="Helical" evidence="5">
    <location>
        <begin position="64"/>
        <end position="90"/>
    </location>
</feature>
<evidence type="ECO:0000313" key="8">
    <source>
        <dbReference type="Proteomes" id="UP001562354"/>
    </source>
</evidence>